<feature type="compositionally biased region" description="Basic and acidic residues" evidence="1">
    <location>
        <begin position="101"/>
        <end position="120"/>
    </location>
</feature>
<feature type="region of interest" description="Disordered" evidence="1">
    <location>
        <begin position="254"/>
        <end position="386"/>
    </location>
</feature>
<comment type="caution">
    <text evidence="2">The sequence shown here is derived from an EMBL/GenBank/DDBJ whole genome shotgun (WGS) entry which is preliminary data.</text>
</comment>
<accession>A0A2S5BJ95</accession>
<feature type="compositionally biased region" description="Polar residues" evidence="1">
    <location>
        <begin position="881"/>
        <end position="916"/>
    </location>
</feature>
<dbReference type="PANTHER" id="PTHR28241:SF1">
    <property type="entry name" value="MITOCHONDRIAL IMPORT PROTEIN 1"/>
    <property type="match status" value="1"/>
</dbReference>
<organism evidence="2 3">
    <name type="scientific">Rhodotorula taiwanensis</name>
    <dbReference type="NCBI Taxonomy" id="741276"/>
    <lineage>
        <taxon>Eukaryota</taxon>
        <taxon>Fungi</taxon>
        <taxon>Dikarya</taxon>
        <taxon>Basidiomycota</taxon>
        <taxon>Pucciniomycotina</taxon>
        <taxon>Microbotryomycetes</taxon>
        <taxon>Sporidiobolales</taxon>
        <taxon>Sporidiobolaceae</taxon>
        <taxon>Rhodotorula</taxon>
    </lineage>
</organism>
<feature type="compositionally biased region" description="Low complexity" evidence="1">
    <location>
        <begin position="1047"/>
        <end position="1060"/>
    </location>
</feature>
<feature type="region of interest" description="Disordered" evidence="1">
    <location>
        <begin position="469"/>
        <end position="542"/>
    </location>
</feature>
<evidence type="ECO:0000313" key="3">
    <source>
        <dbReference type="Proteomes" id="UP000237144"/>
    </source>
</evidence>
<feature type="compositionally biased region" description="Basic and acidic residues" evidence="1">
    <location>
        <begin position="766"/>
        <end position="775"/>
    </location>
</feature>
<feature type="region of interest" description="Disordered" evidence="1">
    <location>
        <begin position="650"/>
        <end position="951"/>
    </location>
</feature>
<feature type="compositionally biased region" description="Low complexity" evidence="1">
    <location>
        <begin position="719"/>
        <end position="731"/>
    </location>
</feature>
<evidence type="ECO:0000313" key="2">
    <source>
        <dbReference type="EMBL" id="POY76832.1"/>
    </source>
</evidence>
<dbReference type="EMBL" id="PJQD01000001">
    <property type="protein sequence ID" value="POY76832.1"/>
    <property type="molecule type" value="Genomic_DNA"/>
</dbReference>
<feature type="compositionally biased region" description="Polar residues" evidence="1">
    <location>
        <begin position="153"/>
        <end position="164"/>
    </location>
</feature>
<feature type="region of interest" description="Disordered" evidence="1">
    <location>
        <begin position="560"/>
        <end position="615"/>
    </location>
</feature>
<dbReference type="OrthoDB" id="5529571at2759"/>
<feature type="compositionally biased region" description="Polar residues" evidence="1">
    <location>
        <begin position="783"/>
        <end position="805"/>
    </location>
</feature>
<feature type="compositionally biased region" description="Basic and acidic residues" evidence="1">
    <location>
        <begin position="699"/>
        <end position="714"/>
    </location>
</feature>
<evidence type="ECO:0008006" key="4">
    <source>
        <dbReference type="Google" id="ProtNLM"/>
    </source>
</evidence>
<dbReference type="GO" id="GO:0005741">
    <property type="term" value="C:mitochondrial outer membrane"/>
    <property type="evidence" value="ECO:0007669"/>
    <property type="project" value="InterPro"/>
</dbReference>
<proteinExistence type="predicted"/>
<feature type="compositionally biased region" description="Polar residues" evidence="1">
    <location>
        <begin position="36"/>
        <end position="61"/>
    </location>
</feature>
<keyword evidence="3" id="KW-1185">Reference proteome</keyword>
<evidence type="ECO:0000256" key="1">
    <source>
        <dbReference type="SAM" id="MobiDB-lite"/>
    </source>
</evidence>
<dbReference type="AlphaFoldDB" id="A0A2S5BJ95"/>
<dbReference type="GO" id="GO:0070096">
    <property type="term" value="P:mitochondrial outer membrane translocase complex assembly"/>
    <property type="evidence" value="ECO:0007669"/>
    <property type="project" value="TreeGrafter"/>
</dbReference>
<dbReference type="InterPro" id="IPR013262">
    <property type="entry name" value="OMP_MIM1/TOM13_mt"/>
</dbReference>
<feature type="region of interest" description="Disordered" evidence="1">
    <location>
        <begin position="1"/>
        <end position="239"/>
    </location>
</feature>
<dbReference type="GO" id="GO:0045040">
    <property type="term" value="P:protein insertion into mitochondrial outer membrane"/>
    <property type="evidence" value="ECO:0007669"/>
    <property type="project" value="TreeGrafter"/>
</dbReference>
<feature type="compositionally biased region" description="Basic and acidic residues" evidence="1">
    <location>
        <begin position="281"/>
        <end position="290"/>
    </location>
</feature>
<feature type="compositionally biased region" description="Basic and acidic residues" evidence="1">
    <location>
        <begin position="942"/>
        <end position="951"/>
    </location>
</feature>
<protein>
    <recommendedName>
        <fullName evidence="4">Proteophosphoglycan ppg4</fullName>
    </recommendedName>
</protein>
<reference evidence="2 3" key="1">
    <citation type="journal article" date="2018" name="Front. Microbiol.">
        <title>Prospects for Fungal Bioremediation of Acidic Radioactive Waste Sites: Characterization and Genome Sequence of Rhodotorula taiwanensis MD1149.</title>
        <authorList>
            <person name="Tkavc R."/>
            <person name="Matrosova V.Y."/>
            <person name="Grichenko O.E."/>
            <person name="Gostincar C."/>
            <person name="Volpe R.P."/>
            <person name="Klimenkova P."/>
            <person name="Gaidamakova E.K."/>
            <person name="Zhou C.E."/>
            <person name="Stewart B.J."/>
            <person name="Lyman M.G."/>
            <person name="Malfatti S.A."/>
            <person name="Rubinfeld B."/>
            <person name="Courtot M."/>
            <person name="Singh J."/>
            <person name="Dalgard C.L."/>
            <person name="Hamilton T."/>
            <person name="Frey K.G."/>
            <person name="Gunde-Cimerman N."/>
            <person name="Dugan L."/>
            <person name="Daly M.J."/>
        </authorList>
    </citation>
    <scope>NUCLEOTIDE SEQUENCE [LARGE SCALE GENOMIC DNA]</scope>
    <source>
        <strain evidence="2 3">MD1149</strain>
    </source>
</reference>
<feature type="compositionally biased region" description="Low complexity" evidence="1">
    <location>
        <begin position="580"/>
        <end position="602"/>
    </location>
</feature>
<dbReference type="Proteomes" id="UP000237144">
    <property type="component" value="Unassembled WGS sequence"/>
</dbReference>
<gene>
    <name evidence="2" type="ORF">BMF94_0084</name>
</gene>
<feature type="compositionally biased region" description="Polar residues" evidence="1">
    <location>
        <begin position="843"/>
        <end position="854"/>
    </location>
</feature>
<feature type="region of interest" description="Disordered" evidence="1">
    <location>
        <begin position="1037"/>
        <end position="1067"/>
    </location>
</feature>
<dbReference type="Pfam" id="PF08219">
    <property type="entry name" value="TOM13"/>
    <property type="match status" value="1"/>
</dbReference>
<feature type="compositionally biased region" description="Acidic residues" evidence="1">
    <location>
        <begin position="563"/>
        <end position="575"/>
    </location>
</feature>
<dbReference type="STRING" id="741276.A0A2S5BJ95"/>
<feature type="compositionally biased region" description="Basic and acidic residues" evidence="1">
    <location>
        <begin position="808"/>
        <end position="826"/>
    </location>
</feature>
<sequence length="1067" mass="108650">MAADRLTVDAVPLPSPSAFPALSPTSHASEPLQHSAAPTTDHAATTQSALSYARASSSNLPPTKAPEGVSLPPAPHSNLPATANGNGGGGGDSSPTGSAKGSKERPQWVRPDGHASEKPKGPVKPGNHRLAAGGGPGPRHSGAAAGGGHSRQPRQSNGHASAQNGHAEAEPSGAKRPRTVPGMPASMLPPVANKKAKHKSGNATAPPPAATANDGGQQASEIPAIGKKRRSNLRKTLPPTASKLSALAASFDFVPRGDAPSLPAPITTMSQSSPPTAAPAPKEDKSEDGKAAPADSSTAEDSTEASPKGGAETSLLSESESAAIRDTVGSAGAQGDEFRSQTFSAADARGAVEAQGTEPGLQSASAKKPVAAGSAPEPERHGTEATKATLSVVETHESSLGGFLDQAFVEANGEFAPLDLPQTDENAGEPAAAAVFNQVPITRIEGAVDESPIADLSWREKKGWWSDDYDGISASTTPVLPPSPEANDDEVDPTKAGPAAVEPAQSQAEGAEQILMRLPPWKPELAKGGEASAEEQKPAKEVLAEGEVKPLVEFLPKAFVAQPDDDAEKADESEEAPVVSTSRSGSSSALSSFLSKSFSATGPPTPLEAPATFGEGEDAAPLNAEAVVAEKPLADILDVDAIENGKVVNESAAESKPKKHGWWSSGYVPPEEQQRPSGEGLVDEKLVQETVGSAGAQGDEFHARSYSEADKAGIEEVEPTPASAQSAASTPAEKKEAAPASCDALKATPRSSESSAASSSTGPSKEAPKEQKGDSAAEPAENRPSTPIGQFLNQAFSAKSDQLVSEDSETKPEHQDGTGLVDDRLVQETVGSAGAQGDEFRAQSFTSADQQGVEESTPVPASAQSSASTVSEKKAADAGETSISSSANNKQGSTSANSTPRASPSAETLPTITANTPVALRRRSSSSSSTPPPTPRRSASGDADKPHHSADDAPSLTLAIASAWHTAPWTRKLWAVLASVAINIGLPFVNGVMLGFGELFARNVLGVRLGWPLASSGQQQGSQRANTGSVGLRAAGSRANVGREVPGHAGAKTAAEAAVEGARELAE</sequence>
<dbReference type="PANTHER" id="PTHR28241">
    <property type="entry name" value="MITOCHONDRIAL IMPORT PROTEIN 1"/>
    <property type="match status" value="1"/>
</dbReference>
<feature type="compositionally biased region" description="Low complexity" evidence="1">
    <location>
        <begin position="751"/>
        <end position="760"/>
    </location>
</feature>
<feature type="compositionally biased region" description="Low complexity" evidence="1">
    <location>
        <begin position="16"/>
        <end position="26"/>
    </location>
</feature>
<name>A0A2S5BJ95_9BASI</name>